<dbReference type="Proteomes" id="UP000321058">
    <property type="component" value="Unassembled WGS sequence"/>
</dbReference>
<dbReference type="EMBL" id="BKAJ01000169">
    <property type="protein sequence ID" value="GEP60550.1"/>
    <property type="molecule type" value="Genomic_DNA"/>
</dbReference>
<dbReference type="RefSeq" id="WP_147155893.1">
    <property type="nucleotide sequence ID" value="NZ_BKAJ01000169.1"/>
</dbReference>
<proteinExistence type="predicted"/>
<gene>
    <name evidence="1" type="ORF">RSO01_77160</name>
</gene>
<dbReference type="OrthoDB" id="8227562at2"/>
<name>A0A512NNM9_9HYPH</name>
<protein>
    <recommendedName>
        <fullName evidence="3">Terminase</fullName>
    </recommendedName>
</protein>
<reference evidence="1 2" key="1">
    <citation type="submission" date="2019-07" db="EMBL/GenBank/DDBJ databases">
        <title>Whole genome shotgun sequence of Reyranella soli NBRC 108950.</title>
        <authorList>
            <person name="Hosoyama A."/>
            <person name="Uohara A."/>
            <person name="Ohji S."/>
            <person name="Ichikawa N."/>
        </authorList>
    </citation>
    <scope>NUCLEOTIDE SEQUENCE [LARGE SCALE GENOMIC DNA]</scope>
    <source>
        <strain evidence="1 2">NBRC 108950</strain>
    </source>
</reference>
<dbReference type="AlphaFoldDB" id="A0A512NNM9"/>
<dbReference type="Pfam" id="PF03592">
    <property type="entry name" value="Terminase_2"/>
    <property type="match status" value="1"/>
</dbReference>
<evidence type="ECO:0000313" key="1">
    <source>
        <dbReference type="EMBL" id="GEP60550.1"/>
    </source>
</evidence>
<dbReference type="Gene3D" id="1.10.10.1400">
    <property type="entry name" value="Terminase, small subunit, N-terminal DNA-binding domain, HTH motif"/>
    <property type="match status" value="1"/>
</dbReference>
<evidence type="ECO:0008006" key="3">
    <source>
        <dbReference type="Google" id="ProtNLM"/>
    </source>
</evidence>
<sequence length="167" mass="18160">MAKTNVALDPRERRFVELYCETGKKAQAALVAGYGGNLNSASVQADRLCKRKRVIDAIDERMAQLIALYDMGPDRIKREVAAVASVPLSQIELKGSDKIKALELMAKLSRMMPGDKVEVSGPGGGPIEVNANHRMDIAALGDDERAALKQVLLALKAKQIEHEPPRS</sequence>
<comment type="caution">
    <text evidence="1">The sequence shown here is derived from an EMBL/GenBank/DDBJ whole genome shotgun (WGS) entry which is preliminary data.</text>
</comment>
<dbReference type="InterPro" id="IPR005335">
    <property type="entry name" value="Terminase_ssu"/>
</dbReference>
<dbReference type="InterPro" id="IPR038713">
    <property type="entry name" value="Terminase_Gp1_N_sf"/>
</dbReference>
<dbReference type="GO" id="GO:0051276">
    <property type="term" value="P:chromosome organization"/>
    <property type="evidence" value="ECO:0007669"/>
    <property type="project" value="InterPro"/>
</dbReference>
<evidence type="ECO:0000313" key="2">
    <source>
        <dbReference type="Proteomes" id="UP000321058"/>
    </source>
</evidence>
<accession>A0A512NNM9</accession>
<keyword evidence="2" id="KW-1185">Reference proteome</keyword>
<organism evidence="1 2">
    <name type="scientific">Reyranella soli</name>
    <dbReference type="NCBI Taxonomy" id="1230389"/>
    <lineage>
        <taxon>Bacteria</taxon>
        <taxon>Pseudomonadati</taxon>
        <taxon>Pseudomonadota</taxon>
        <taxon>Alphaproteobacteria</taxon>
        <taxon>Hyphomicrobiales</taxon>
        <taxon>Reyranellaceae</taxon>
        <taxon>Reyranella</taxon>
    </lineage>
</organism>